<dbReference type="Gene3D" id="1.20.58.1610">
    <property type="entry name" value="NADH:ubiquinone/plastoquinone oxidoreductase, chain 3"/>
    <property type="match status" value="1"/>
</dbReference>
<organism evidence="10">
    <name type="scientific">Hotea curculionoides</name>
    <dbReference type="NCBI Taxonomy" id="1603600"/>
    <lineage>
        <taxon>Eukaryota</taxon>
        <taxon>Metazoa</taxon>
        <taxon>Ecdysozoa</taxon>
        <taxon>Arthropoda</taxon>
        <taxon>Hexapoda</taxon>
        <taxon>Insecta</taxon>
        <taxon>Pterygota</taxon>
        <taxon>Neoptera</taxon>
        <taxon>Paraneoptera</taxon>
        <taxon>Hemiptera</taxon>
        <taxon>Heteroptera</taxon>
        <taxon>Panheteroptera</taxon>
        <taxon>Pentatomomorpha</taxon>
        <taxon>Pentatomoidea</taxon>
        <taxon>Scutelleridae</taxon>
        <taxon>Odontoscelinae</taxon>
        <taxon>Hotea</taxon>
    </lineage>
</organism>
<keyword evidence="5 9" id="KW-0812">Transmembrane</keyword>
<comment type="similarity">
    <text evidence="2 9">Belongs to the complex I subunit 3 family.</text>
</comment>
<feature type="transmembrane region" description="Helical" evidence="9">
    <location>
        <begin position="86"/>
        <end position="107"/>
    </location>
</feature>
<sequence>MIMKVIITTMLALMIASALMIMCTIISKSSIMDREKMSPFECGFDPMNSPRTPFSIHFFLIAVLFLIFDIEIAIILPIIITMKWSLTSAWIGTILGFIIILILGLYYEWNNGMLEWSKWGYS</sequence>
<keyword evidence="9" id="KW-0520">NAD</keyword>
<evidence type="ECO:0000256" key="6">
    <source>
        <dbReference type="ARBA" id="ARBA00022989"/>
    </source>
</evidence>
<evidence type="ECO:0000256" key="1">
    <source>
        <dbReference type="ARBA" id="ARBA00004370"/>
    </source>
</evidence>
<dbReference type="InterPro" id="IPR038430">
    <property type="entry name" value="NDAH_ubi_oxred_su3_sf"/>
</dbReference>
<comment type="function">
    <text evidence="9">Core subunit of the mitochondrial membrane respiratory chain NADH dehydrogenase (Complex I) which catalyzes electron transfer from NADH through the respiratory chain, using ubiquinone as an electron acceptor. Essential for the catalytic activity of complex I.</text>
</comment>
<dbReference type="AlphaFoldDB" id="A0A2P1CM65"/>
<keyword evidence="4 9" id="KW-0813">Transport</keyword>
<keyword evidence="6 9" id="KW-1133">Transmembrane helix</keyword>
<dbReference type="InterPro" id="IPR000440">
    <property type="entry name" value="NADH_UbQ/plastoQ_OxRdtase_su3"/>
</dbReference>
<evidence type="ECO:0000256" key="5">
    <source>
        <dbReference type="ARBA" id="ARBA00022692"/>
    </source>
</evidence>
<name>A0A2P1CM65_9HEMI</name>
<geneLocation type="mitochondrion" evidence="10"/>
<evidence type="ECO:0000256" key="4">
    <source>
        <dbReference type="ARBA" id="ARBA00022448"/>
    </source>
</evidence>
<evidence type="ECO:0000256" key="3">
    <source>
        <dbReference type="ARBA" id="ARBA00021007"/>
    </source>
</evidence>
<keyword evidence="9" id="KW-0830">Ubiquinone</keyword>
<feature type="transmembrane region" description="Helical" evidence="9">
    <location>
        <begin position="6"/>
        <end position="27"/>
    </location>
</feature>
<gene>
    <name evidence="10" type="primary">ND3</name>
</gene>
<comment type="subcellular location">
    <subcellularLocation>
        <location evidence="1">Membrane</location>
    </subcellularLocation>
    <subcellularLocation>
        <location evidence="9">Mitochondrion membrane</location>
        <topology evidence="9">Multi-pass membrane protein</topology>
    </subcellularLocation>
</comment>
<proteinExistence type="inferred from homology"/>
<keyword evidence="9" id="KW-0679">Respiratory chain</keyword>
<dbReference type="GO" id="GO:0008137">
    <property type="term" value="F:NADH dehydrogenase (ubiquinone) activity"/>
    <property type="evidence" value="ECO:0007669"/>
    <property type="project" value="UniProtKB-UniRule"/>
</dbReference>
<accession>A0A2P1CM65</accession>
<keyword evidence="9" id="KW-0249">Electron transport</keyword>
<dbReference type="GO" id="GO:0031966">
    <property type="term" value="C:mitochondrial membrane"/>
    <property type="evidence" value="ECO:0007669"/>
    <property type="project" value="UniProtKB-SubCell"/>
</dbReference>
<dbReference type="EMBL" id="MF173764">
    <property type="protein sequence ID" value="AVJ52408.1"/>
    <property type="molecule type" value="Genomic_DNA"/>
</dbReference>
<dbReference type="GO" id="GO:0030964">
    <property type="term" value="C:NADH dehydrogenase complex"/>
    <property type="evidence" value="ECO:0007669"/>
    <property type="project" value="TreeGrafter"/>
</dbReference>
<dbReference type="PANTHER" id="PTHR11058:SF9">
    <property type="entry name" value="NADH-UBIQUINONE OXIDOREDUCTASE CHAIN 3"/>
    <property type="match status" value="1"/>
</dbReference>
<keyword evidence="9" id="KW-1278">Translocase</keyword>
<evidence type="ECO:0000256" key="7">
    <source>
        <dbReference type="ARBA" id="ARBA00023136"/>
    </source>
</evidence>
<keyword evidence="7 9" id="KW-0472">Membrane</keyword>
<evidence type="ECO:0000313" key="10">
    <source>
        <dbReference type="EMBL" id="AVJ52408.1"/>
    </source>
</evidence>
<evidence type="ECO:0000256" key="8">
    <source>
        <dbReference type="ARBA" id="ARBA00049551"/>
    </source>
</evidence>
<dbReference type="Pfam" id="PF00507">
    <property type="entry name" value="Oxidored_q4"/>
    <property type="match status" value="1"/>
</dbReference>
<dbReference type="EC" id="7.1.1.2" evidence="9"/>
<protein>
    <recommendedName>
        <fullName evidence="3 9">NADH-ubiquinone oxidoreductase chain 3</fullName>
        <ecNumber evidence="9">7.1.1.2</ecNumber>
    </recommendedName>
</protein>
<keyword evidence="9 10" id="KW-0496">Mitochondrion</keyword>
<comment type="catalytic activity">
    <reaction evidence="8 9">
        <text>a ubiquinone + NADH + 5 H(+)(in) = a ubiquinol + NAD(+) + 4 H(+)(out)</text>
        <dbReference type="Rhea" id="RHEA:29091"/>
        <dbReference type="Rhea" id="RHEA-COMP:9565"/>
        <dbReference type="Rhea" id="RHEA-COMP:9566"/>
        <dbReference type="ChEBI" id="CHEBI:15378"/>
        <dbReference type="ChEBI" id="CHEBI:16389"/>
        <dbReference type="ChEBI" id="CHEBI:17976"/>
        <dbReference type="ChEBI" id="CHEBI:57540"/>
        <dbReference type="ChEBI" id="CHEBI:57945"/>
        <dbReference type="EC" id="7.1.1.2"/>
    </reaction>
</comment>
<evidence type="ECO:0000256" key="2">
    <source>
        <dbReference type="ARBA" id="ARBA00008472"/>
    </source>
</evidence>
<feature type="transmembrane region" description="Helical" evidence="9">
    <location>
        <begin position="56"/>
        <end position="80"/>
    </location>
</feature>
<evidence type="ECO:0000256" key="9">
    <source>
        <dbReference type="RuleBase" id="RU003640"/>
    </source>
</evidence>
<dbReference type="PANTHER" id="PTHR11058">
    <property type="entry name" value="NADH-UBIQUINONE OXIDOREDUCTASE CHAIN 3"/>
    <property type="match status" value="1"/>
</dbReference>
<reference evidence="10" key="1">
    <citation type="journal article" date="2018" name="Cladistics">
        <title>Phylogeny and the colourful history of jewel bugs (Insecta: Hemiptera: Scutelleridae).</title>
        <authorList>
            <person name="Wu Y."/>
            <person name="Redei D."/>
            <person name="Eger J."/>
            <person name="Wang Y."/>
            <person name="Wu H."/>
            <person name="Carapezza A."/>
            <person name="Kment P."/>
            <person name="Cai B."/>
            <person name="Sun X."/>
            <person name="Guo P."/>
            <person name="Luo J."/>
            <person name="Xie Q."/>
        </authorList>
    </citation>
    <scope>NUCLEOTIDE SEQUENCE</scope>
</reference>